<dbReference type="KEGG" id="harc:HARCEL1_13085"/>
<keyword evidence="5 11" id="KW-0489">Methyltransferase</keyword>
<dbReference type="RefSeq" id="WP_108383996.1">
    <property type="nucleotide sequence ID" value="NZ_CP028858.1"/>
</dbReference>
<dbReference type="GO" id="GO:0004719">
    <property type="term" value="F:protein-L-isoaspartate (D-aspartate) O-methyltransferase activity"/>
    <property type="evidence" value="ECO:0007669"/>
    <property type="project" value="UniProtKB-EC"/>
</dbReference>
<evidence type="ECO:0000256" key="3">
    <source>
        <dbReference type="ARBA" id="ARBA00011890"/>
    </source>
</evidence>
<sequence>MDLAAQREDMVDGLEHEAKGCVVSEAVSLAMRAVPREAFLPEDARAYADRSFDHLGTRVFAPRTAARLLEALAVTPEDSVLVVGVGVGYTAALAAELADPTAVQAVDIDRRLVGAARSNLAAAGYRDVLVDCRSGSDGLPAYAPYDRILLEAAAVGPPRPLLDQLAPDGRLVMPLGTHDPALVAVGPEGRVHDRYGPIRVRPMLVDGERADTVEANRTHRENREFAARRRPPGWERDWIDWDAREAGRDRSTTHRSGNSRESLD</sequence>
<evidence type="ECO:0000256" key="1">
    <source>
        <dbReference type="ARBA" id="ARBA00004496"/>
    </source>
</evidence>
<dbReference type="PANTHER" id="PTHR11579">
    <property type="entry name" value="PROTEIN-L-ISOASPARTATE O-METHYLTRANSFERASE"/>
    <property type="match status" value="1"/>
</dbReference>
<evidence type="ECO:0000256" key="7">
    <source>
        <dbReference type="ARBA" id="ARBA00022691"/>
    </source>
</evidence>
<evidence type="ECO:0000256" key="10">
    <source>
        <dbReference type="SAM" id="MobiDB-lite"/>
    </source>
</evidence>
<feature type="region of interest" description="Disordered" evidence="10">
    <location>
        <begin position="240"/>
        <end position="264"/>
    </location>
</feature>
<dbReference type="Gene3D" id="3.40.50.150">
    <property type="entry name" value="Vaccinia Virus protein VP39"/>
    <property type="match status" value="1"/>
</dbReference>
<feature type="compositionally biased region" description="Basic and acidic residues" evidence="10">
    <location>
        <begin position="240"/>
        <end position="252"/>
    </location>
</feature>
<evidence type="ECO:0000313" key="12">
    <source>
        <dbReference type="Proteomes" id="UP000244727"/>
    </source>
</evidence>
<dbReference type="EMBL" id="CP028858">
    <property type="protein sequence ID" value="AWB28548.1"/>
    <property type="molecule type" value="Genomic_DNA"/>
</dbReference>
<evidence type="ECO:0000256" key="4">
    <source>
        <dbReference type="ARBA" id="ARBA00022490"/>
    </source>
</evidence>
<organism evidence="11 12">
    <name type="scientific">Halococcoides cellulosivorans</name>
    <dbReference type="NCBI Taxonomy" id="1679096"/>
    <lineage>
        <taxon>Archaea</taxon>
        <taxon>Methanobacteriati</taxon>
        <taxon>Methanobacteriota</taxon>
        <taxon>Stenosarchaea group</taxon>
        <taxon>Halobacteria</taxon>
        <taxon>Halobacteriales</taxon>
        <taxon>Haloarculaceae</taxon>
        <taxon>Halococcoides</taxon>
    </lineage>
</organism>
<dbReference type="EC" id="2.1.1.77" evidence="3"/>
<dbReference type="GO" id="GO:0032259">
    <property type="term" value="P:methylation"/>
    <property type="evidence" value="ECO:0007669"/>
    <property type="project" value="UniProtKB-KW"/>
</dbReference>
<dbReference type="GO" id="GO:0005737">
    <property type="term" value="C:cytoplasm"/>
    <property type="evidence" value="ECO:0007669"/>
    <property type="project" value="UniProtKB-SubCell"/>
</dbReference>
<dbReference type="InterPro" id="IPR000682">
    <property type="entry name" value="PCMT"/>
</dbReference>
<evidence type="ECO:0000256" key="8">
    <source>
        <dbReference type="ARBA" id="ARBA00025330"/>
    </source>
</evidence>
<dbReference type="Pfam" id="PF01135">
    <property type="entry name" value="PCMT"/>
    <property type="match status" value="1"/>
</dbReference>
<evidence type="ECO:0000256" key="5">
    <source>
        <dbReference type="ARBA" id="ARBA00022603"/>
    </source>
</evidence>
<dbReference type="Proteomes" id="UP000244727">
    <property type="component" value="Chromosome"/>
</dbReference>
<dbReference type="InterPro" id="IPR029063">
    <property type="entry name" value="SAM-dependent_MTases_sf"/>
</dbReference>
<evidence type="ECO:0000256" key="9">
    <source>
        <dbReference type="ARBA" id="ARBA00029295"/>
    </source>
</evidence>
<reference evidence="11 12" key="1">
    <citation type="submission" date="2018-04" db="EMBL/GenBank/DDBJ databases">
        <title>Halococcoides cellulosivorans gen. nov., sp. nov., an extremely halophilic cellulose-utilizing haloarchaeon from hypersaline lakes.</title>
        <authorList>
            <person name="Sorokin D.Y."/>
            <person name="Toshchakov S.V."/>
            <person name="Samarov N.I."/>
            <person name="Korzhenkov A."/>
            <person name="Kublanov I.V."/>
        </authorList>
    </citation>
    <scope>NUCLEOTIDE SEQUENCE [LARGE SCALE GENOMIC DNA]</scope>
    <source>
        <strain evidence="11 12">HArcel1</strain>
    </source>
</reference>
<comment type="function">
    <text evidence="8">Catalyzes the methyl esterification of L-isoaspartyl residues in peptides and proteins that result from spontaneous decomposition of normal L-aspartyl and L-asparaginyl residues. It plays a role in the repair and/or degradation of damaged proteins.</text>
</comment>
<keyword evidence="4" id="KW-0963">Cytoplasm</keyword>
<name>A0A2R4X432_9EURY</name>
<dbReference type="PANTHER" id="PTHR11579:SF0">
    <property type="entry name" value="PROTEIN-L-ISOASPARTATE(D-ASPARTATE) O-METHYLTRANSFERASE"/>
    <property type="match status" value="1"/>
</dbReference>
<accession>A0A2R4X432</accession>
<dbReference type="AlphaFoldDB" id="A0A2R4X432"/>
<evidence type="ECO:0000256" key="6">
    <source>
        <dbReference type="ARBA" id="ARBA00022679"/>
    </source>
</evidence>
<keyword evidence="12" id="KW-1185">Reference proteome</keyword>
<comment type="catalytic activity">
    <reaction evidence="9">
        <text>[protein]-L-isoaspartate + S-adenosyl-L-methionine = [protein]-L-isoaspartate alpha-methyl ester + S-adenosyl-L-homocysteine</text>
        <dbReference type="Rhea" id="RHEA:12705"/>
        <dbReference type="Rhea" id="RHEA-COMP:12143"/>
        <dbReference type="Rhea" id="RHEA-COMP:12144"/>
        <dbReference type="ChEBI" id="CHEBI:57856"/>
        <dbReference type="ChEBI" id="CHEBI:59789"/>
        <dbReference type="ChEBI" id="CHEBI:90596"/>
        <dbReference type="ChEBI" id="CHEBI:90598"/>
        <dbReference type="EC" id="2.1.1.77"/>
    </reaction>
</comment>
<feature type="compositionally biased region" description="Polar residues" evidence="10">
    <location>
        <begin position="254"/>
        <end position="264"/>
    </location>
</feature>
<comment type="subcellular location">
    <subcellularLocation>
        <location evidence="1">Cytoplasm</location>
    </subcellularLocation>
</comment>
<proteinExistence type="inferred from homology"/>
<evidence type="ECO:0000313" key="11">
    <source>
        <dbReference type="EMBL" id="AWB28548.1"/>
    </source>
</evidence>
<dbReference type="GeneID" id="36513458"/>
<dbReference type="SUPFAM" id="SSF53335">
    <property type="entry name" value="S-adenosyl-L-methionine-dependent methyltransferases"/>
    <property type="match status" value="1"/>
</dbReference>
<comment type="similarity">
    <text evidence="2">Belongs to the methyltransferase superfamily. L-isoaspartyl/D-aspartyl protein methyltransferase family.</text>
</comment>
<evidence type="ECO:0000256" key="2">
    <source>
        <dbReference type="ARBA" id="ARBA00005369"/>
    </source>
</evidence>
<gene>
    <name evidence="11" type="ORF">HARCEL1_13085</name>
</gene>
<keyword evidence="7" id="KW-0949">S-adenosyl-L-methionine</keyword>
<keyword evidence="6 11" id="KW-0808">Transferase</keyword>
<protein>
    <recommendedName>
        <fullName evidence="3">protein-L-isoaspartate(D-aspartate) O-methyltransferase</fullName>
        <ecNumber evidence="3">2.1.1.77</ecNumber>
    </recommendedName>
</protein>